<dbReference type="InterPro" id="IPR002641">
    <property type="entry name" value="PNPLA_dom"/>
</dbReference>
<dbReference type="InterPro" id="IPR016035">
    <property type="entry name" value="Acyl_Trfase/lysoPLipase"/>
</dbReference>
<keyword evidence="7" id="KW-1185">Reference proteome</keyword>
<evidence type="ECO:0000256" key="3">
    <source>
        <dbReference type="ARBA" id="ARBA00023098"/>
    </source>
</evidence>
<feature type="active site" description="Proton acceptor" evidence="4">
    <location>
        <position position="173"/>
    </location>
</feature>
<comment type="caution">
    <text evidence="6">The sequence shown here is derived from an EMBL/GenBank/DDBJ whole genome shotgun (WGS) entry which is preliminary data.</text>
</comment>
<dbReference type="Proteomes" id="UP001356308">
    <property type="component" value="Unassembled WGS sequence"/>
</dbReference>
<organism evidence="6 7">
    <name type="scientific">Maribacter cobaltidurans</name>
    <dbReference type="NCBI Taxonomy" id="1178778"/>
    <lineage>
        <taxon>Bacteria</taxon>
        <taxon>Pseudomonadati</taxon>
        <taxon>Bacteroidota</taxon>
        <taxon>Flavobacteriia</taxon>
        <taxon>Flavobacteriales</taxon>
        <taxon>Flavobacteriaceae</taxon>
        <taxon>Maribacter</taxon>
    </lineage>
</organism>
<dbReference type="PANTHER" id="PTHR14226:SF29">
    <property type="entry name" value="NEUROPATHY TARGET ESTERASE SWS"/>
    <property type="match status" value="1"/>
</dbReference>
<sequence>MEQQKLYTAFLLEQMNDSNSLKSNKIGLVLSGGGVRGMAHIGVIKAMMEFDLEAAVVAGSSVGALVGALYANETPIMDMLRFFKETPLFKYNFLSIGKAGFLDTDRYEDIFKAYFPHNTFEDLKKQLYVVATNLEKGEELCINTGELIKPLLASAALPPVFSPVNYKGSLYADGGIMNNFPLEPIKDKVDYIIGSNVSIVSELNKKNLTNSIQLTGRVTGLMIYAINRDKIKSCDLVIEPKSLEHIGILDRKGIEKAYAIGYESASKQFEKLLS</sequence>
<reference evidence="6 7" key="1">
    <citation type="submission" date="2024-01" db="EMBL/GenBank/DDBJ databases">
        <title>Maribacter spp. originated from different algae showed divergent polysaccharides utilization ability.</title>
        <authorList>
            <person name="Wang H."/>
            <person name="Wu Y."/>
        </authorList>
    </citation>
    <scope>NUCLEOTIDE SEQUENCE [LARGE SCALE GENOMIC DNA]</scope>
    <source>
        <strain evidence="6 7">PR1</strain>
    </source>
</reference>
<keyword evidence="3 4" id="KW-0443">Lipid metabolism</keyword>
<feature type="domain" description="PNPLA" evidence="5">
    <location>
        <begin position="28"/>
        <end position="186"/>
    </location>
</feature>
<keyword evidence="1 4" id="KW-0378">Hydrolase</keyword>
<protein>
    <submittedName>
        <fullName evidence="6">Patatin-like phospholipase family protein</fullName>
    </submittedName>
</protein>
<name>A0ABU7IQC8_9FLAO</name>
<evidence type="ECO:0000256" key="2">
    <source>
        <dbReference type="ARBA" id="ARBA00022963"/>
    </source>
</evidence>
<dbReference type="RefSeq" id="WP_272649993.1">
    <property type="nucleotide sequence ID" value="NZ_JAZDDG010000002.1"/>
</dbReference>
<evidence type="ECO:0000313" key="6">
    <source>
        <dbReference type="EMBL" id="MEE1975162.1"/>
    </source>
</evidence>
<dbReference type="SUPFAM" id="SSF52151">
    <property type="entry name" value="FabD/lysophospholipase-like"/>
    <property type="match status" value="1"/>
</dbReference>
<accession>A0ABU7IQC8</accession>
<evidence type="ECO:0000256" key="4">
    <source>
        <dbReference type="PROSITE-ProRule" id="PRU01161"/>
    </source>
</evidence>
<dbReference type="InterPro" id="IPR050301">
    <property type="entry name" value="NTE"/>
</dbReference>
<gene>
    <name evidence="6" type="ORF">V1I91_03720</name>
</gene>
<dbReference type="EMBL" id="JAZDDG010000002">
    <property type="protein sequence ID" value="MEE1975162.1"/>
    <property type="molecule type" value="Genomic_DNA"/>
</dbReference>
<feature type="short sequence motif" description="GXSXG" evidence="4">
    <location>
        <begin position="59"/>
        <end position="63"/>
    </location>
</feature>
<dbReference type="PANTHER" id="PTHR14226">
    <property type="entry name" value="NEUROPATHY TARGET ESTERASE/SWISS CHEESE D.MELANOGASTER"/>
    <property type="match status" value="1"/>
</dbReference>
<feature type="active site" description="Nucleophile" evidence="4">
    <location>
        <position position="61"/>
    </location>
</feature>
<dbReference type="Pfam" id="PF01734">
    <property type="entry name" value="Patatin"/>
    <property type="match status" value="1"/>
</dbReference>
<evidence type="ECO:0000259" key="5">
    <source>
        <dbReference type="PROSITE" id="PS51635"/>
    </source>
</evidence>
<feature type="short sequence motif" description="DGA/G" evidence="4">
    <location>
        <begin position="173"/>
        <end position="175"/>
    </location>
</feature>
<keyword evidence="2 4" id="KW-0442">Lipid degradation</keyword>
<feature type="short sequence motif" description="GXGXXG" evidence="4">
    <location>
        <begin position="32"/>
        <end position="37"/>
    </location>
</feature>
<proteinExistence type="predicted"/>
<dbReference type="Gene3D" id="3.40.1090.10">
    <property type="entry name" value="Cytosolic phospholipase A2 catalytic domain"/>
    <property type="match status" value="2"/>
</dbReference>
<dbReference type="PROSITE" id="PS51635">
    <property type="entry name" value="PNPLA"/>
    <property type="match status" value="1"/>
</dbReference>
<evidence type="ECO:0000313" key="7">
    <source>
        <dbReference type="Proteomes" id="UP001356308"/>
    </source>
</evidence>
<dbReference type="CDD" id="cd07205">
    <property type="entry name" value="Pat_PNPLA6_PNPLA7_NTE1_like"/>
    <property type="match status" value="1"/>
</dbReference>
<evidence type="ECO:0000256" key="1">
    <source>
        <dbReference type="ARBA" id="ARBA00022801"/>
    </source>
</evidence>